<reference evidence="2" key="1">
    <citation type="submission" date="2021-01" db="EMBL/GenBank/DDBJ databases">
        <authorList>
            <person name="Corre E."/>
            <person name="Pelletier E."/>
            <person name="Niang G."/>
            <person name="Scheremetjew M."/>
            <person name="Finn R."/>
            <person name="Kale V."/>
            <person name="Holt S."/>
            <person name="Cochrane G."/>
            <person name="Meng A."/>
            <person name="Brown T."/>
            <person name="Cohen L."/>
        </authorList>
    </citation>
    <scope>NUCLEOTIDE SEQUENCE</scope>
    <source>
        <strain evidence="2">RCC927</strain>
    </source>
</reference>
<proteinExistence type="predicted"/>
<organism evidence="2">
    <name type="scientific">Prasinoderma singulare</name>
    <dbReference type="NCBI Taxonomy" id="676789"/>
    <lineage>
        <taxon>Eukaryota</taxon>
        <taxon>Viridiplantae</taxon>
        <taxon>Prasinodermophyta</taxon>
        <taxon>Prasinodermophyceae</taxon>
        <taxon>Prasinodermales</taxon>
        <taxon>Prasinodermaceae</taxon>
        <taxon>Prasinoderma</taxon>
    </lineage>
</organism>
<dbReference type="AlphaFoldDB" id="A0A7S3BPX1"/>
<feature type="compositionally biased region" description="Polar residues" evidence="1">
    <location>
        <begin position="1"/>
        <end position="13"/>
    </location>
</feature>
<protein>
    <submittedName>
        <fullName evidence="2">Uncharacterized protein</fullName>
    </submittedName>
</protein>
<dbReference type="EMBL" id="HBHY01013036">
    <property type="protein sequence ID" value="CAE0141426.1"/>
    <property type="molecule type" value="Transcribed_RNA"/>
</dbReference>
<name>A0A7S3BPX1_9VIRI</name>
<evidence type="ECO:0000313" key="2">
    <source>
        <dbReference type="EMBL" id="CAE0141426.1"/>
    </source>
</evidence>
<accession>A0A7S3BPX1</accession>
<sequence>MSNVPWATDNSVNDDVAPRGGRRPASRAATSSVKSVLYSMGTENVQPGDPVSQGKRSVHSNSQREAPFAMDADMAFNPPDKPPAYGQQRVKVGADNITNKKFDPDVYSANCAAAKDVSMQGRERNRIGGGNILSFEPDN</sequence>
<feature type="region of interest" description="Disordered" evidence="1">
    <location>
        <begin position="1"/>
        <end position="87"/>
    </location>
</feature>
<gene>
    <name evidence="2" type="ORF">PSIN1315_LOCUS8355</name>
</gene>
<evidence type="ECO:0000256" key="1">
    <source>
        <dbReference type="SAM" id="MobiDB-lite"/>
    </source>
</evidence>